<organism evidence="7 8">
    <name type="scientific">Undibacterium griseum</name>
    <dbReference type="NCBI Taxonomy" id="2762295"/>
    <lineage>
        <taxon>Bacteria</taxon>
        <taxon>Pseudomonadati</taxon>
        <taxon>Pseudomonadota</taxon>
        <taxon>Betaproteobacteria</taxon>
        <taxon>Burkholderiales</taxon>
        <taxon>Oxalobacteraceae</taxon>
        <taxon>Undibacterium</taxon>
    </lineage>
</organism>
<evidence type="ECO:0000256" key="4">
    <source>
        <dbReference type="ARBA" id="ARBA00022833"/>
    </source>
</evidence>
<feature type="domain" description="JAB" evidence="6">
    <location>
        <begin position="10"/>
        <end position="118"/>
    </location>
</feature>
<protein>
    <submittedName>
        <fullName evidence="7">Mov34/MPN/PAD-1 family protein</fullName>
    </submittedName>
</protein>
<dbReference type="InterPro" id="IPR028090">
    <property type="entry name" value="JAB_dom_prok"/>
</dbReference>
<evidence type="ECO:0000259" key="6">
    <source>
        <dbReference type="Pfam" id="PF14464"/>
    </source>
</evidence>
<sequence length="179" mass="20075">MIDVVLNSHCIRVLRRELLTAGSNEIGGVLAAEQVGDGRFIVVDLSVQRNGTSLHFVRDPVQHREFIRSFHERMGNQPERFNYLGEWHSHPNYMATPSGEDFSQMQELVEDEEQKSTFLALMVVKLGKGKKLRGSTYGFRSGCIPVRGRLQGIEVGAVEEECGPLILLLGDIEGKYDTD</sequence>
<dbReference type="Proteomes" id="UP000613113">
    <property type="component" value="Unassembled WGS sequence"/>
</dbReference>
<keyword evidence="5" id="KW-0482">Metalloprotease</keyword>
<evidence type="ECO:0000313" key="8">
    <source>
        <dbReference type="Proteomes" id="UP000613113"/>
    </source>
</evidence>
<evidence type="ECO:0000256" key="5">
    <source>
        <dbReference type="ARBA" id="ARBA00023049"/>
    </source>
</evidence>
<dbReference type="EMBL" id="JACOGC010000002">
    <property type="protein sequence ID" value="MBC3884524.1"/>
    <property type="molecule type" value="Genomic_DNA"/>
</dbReference>
<evidence type="ECO:0000256" key="3">
    <source>
        <dbReference type="ARBA" id="ARBA00022801"/>
    </source>
</evidence>
<keyword evidence="1" id="KW-0645">Protease</keyword>
<keyword evidence="3" id="KW-0378">Hydrolase</keyword>
<evidence type="ECO:0000256" key="1">
    <source>
        <dbReference type="ARBA" id="ARBA00022670"/>
    </source>
</evidence>
<gene>
    <name evidence="7" type="ORF">H8K27_05210</name>
</gene>
<dbReference type="Gene3D" id="3.40.140.10">
    <property type="entry name" value="Cytidine Deaminase, domain 2"/>
    <property type="match status" value="1"/>
</dbReference>
<name>A0ABR6YKY5_9BURK</name>
<keyword evidence="2" id="KW-0479">Metal-binding</keyword>
<keyword evidence="8" id="KW-1185">Reference proteome</keyword>
<dbReference type="RefSeq" id="WP_186862154.1">
    <property type="nucleotide sequence ID" value="NZ_JACOGC010000002.1"/>
</dbReference>
<keyword evidence="4" id="KW-0862">Zinc</keyword>
<evidence type="ECO:0000256" key="2">
    <source>
        <dbReference type="ARBA" id="ARBA00022723"/>
    </source>
</evidence>
<dbReference type="Pfam" id="PF14464">
    <property type="entry name" value="Prok-JAB"/>
    <property type="match status" value="1"/>
</dbReference>
<reference evidence="7 8" key="1">
    <citation type="submission" date="2020-08" db="EMBL/GenBank/DDBJ databases">
        <title>Novel species isolated from subtropical streams in China.</title>
        <authorList>
            <person name="Lu H."/>
        </authorList>
    </citation>
    <scope>NUCLEOTIDE SEQUENCE [LARGE SCALE GENOMIC DNA]</scope>
    <source>
        <strain evidence="7 8">FT31W</strain>
    </source>
</reference>
<evidence type="ECO:0000313" key="7">
    <source>
        <dbReference type="EMBL" id="MBC3884524.1"/>
    </source>
</evidence>
<proteinExistence type="predicted"/>
<dbReference type="SUPFAM" id="SSF102712">
    <property type="entry name" value="JAB1/MPN domain"/>
    <property type="match status" value="1"/>
</dbReference>
<comment type="caution">
    <text evidence="7">The sequence shown here is derived from an EMBL/GenBank/DDBJ whole genome shotgun (WGS) entry which is preliminary data.</text>
</comment>
<accession>A0ABR6YKY5</accession>